<dbReference type="OrthoDB" id="4290694at2759"/>
<evidence type="ECO:0000313" key="2">
    <source>
        <dbReference type="EMBL" id="CAG8240509.1"/>
    </source>
</evidence>
<accession>A0A9W4I933</accession>
<dbReference type="Proteomes" id="UP001152649">
    <property type="component" value="Unassembled WGS sequence"/>
</dbReference>
<sequence length="323" mass="36138">MYHDDKRSNINTSFTFMGTPADYPYGEAQAPLTDSCFANGPASGYYWGFGHAQNWVTAPAPSTITQPRRPNSGYREMRPRPPHIPVSGVPPSEAHKEEHHTQLRELGREIGTHSKRQRQSDHVQVQSTTKKARSAVCEDADTTTQPVVIDKMSTAKKPPAPRYDSATQGPSSRPPGKPANQQEGTAECSTQAVQEALKLQVLQSIKVLREIARSFRALNLEHETIDGWISEIKGADATLIPVPSTTVARGIVPFESLNRILMECFTASGAMRGFLIRDQALELLQYIHTYAEEYHLFQNKRVYLDIGRWIERLHPGNYDEEGE</sequence>
<dbReference type="AlphaFoldDB" id="A0A9W4I933"/>
<feature type="compositionally biased region" description="Polar residues" evidence="1">
    <location>
        <begin position="179"/>
        <end position="188"/>
    </location>
</feature>
<organism evidence="2 3">
    <name type="scientific">Penicillium salamii</name>
    <dbReference type="NCBI Taxonomy" id="1612424"/>
    <lineage>
        <taxon>Eukaryota</taxon>
        <taxon>Fungi</taxon>
        <taxon>Dikarya</taxon>
        <taxon>Ascomycota</taxon>
        <taxon>Pezizomycotina</taxon>
        <taxon>Eurotiomycetes</taxon>
        <taxon>Eurotiomycetidae</taxon>
        <taxon>Eurotiales</taxon>
        <taxon>Aspergillaceae</taxon>
        <taxon>Penicillium</taxon>
    </lineage>
</organism>
<feature type="compositionally biased region" description="Basic and acidic residues" evidence="1">
    <location>
        <begin position="93"/>
        <end position="112"/>
    </location>
</feature>
<evidence type="ECO:0000313" key="3">
    <source>
        <dbReference type="Proteomes" id="UP001152649"/>
    </source>
</evidence>
<protein>
    <submittedName>
        <fullName evidence="2">Uncharacterized protein</fullName>
    </submittedName>
</protein>
<keyword evidence="3" id="KW-1185">Reference proteome</keyword>
<gene>
    <name evidence="2" type="ORF">PSALAMII_LOCUS490</name>
</gene>
<feature type="region of interest" description="Disordered" evidence="1">
    <location>
        <begin position="61"/>
        <end position="188"/>
    </location>
</feature>
<reference evidence="2" key="1">
    <citation type="submission" date="2021-07" db="EMBL/GenBank/DDBJ databases">
        <authorList>
            <person name="Branca A.L. A."/>
        </authorList>
    </citation>
    <scope>NUCLEOTIDE SEQUENCE</scope>
</reference>
<comment type="caution">
    <text evidence="2">The sequence shown here is derived from an EMBL/GenBank/DDBJ whole genome shotgun (WGS) entry which is preliminary data.</text>
</comment>
<dbReference type="EMBL" id="CAJVPG010000019">
    <property type="protein sequence ID" value="CAG8240509.1"/>
    <property type="molecule type" value="Genomic_DNA"/>
</dbReference>
<name>A0A9W4I933_9EURO</name>
<proteinExistence type="predicted"/>
<evidence type="ECO:0000256" key="1">
    <source>
        <dbReference type="SAM" id="MobiDB-lite"/>
    </source>
</evidence>